<proteinExistence type="predicted"/>
<sequence>MADPAAASSPKHPGDRLASYFENFFRIIIGIGTLGASLTFSKIVQSPVPPFQNYGFSSRGIQYLIATSWLLFVLALALTAFFASALSLWRPQAVAAFGTTNGNERTKVLWVATGVSALLFGLAVAAFLTLALVVVAYTGAVGWVAVAFTVVFGLLGFGAIVWQSPLEWPGWLVGFEREEHGALEKRLQKHEAERQRVDDGDGLTRMPTRRPSQQQRPERDGGGRDFPRSASGDRAGGSRRHGRRDDGHDGDGGNRYSKASTVVTDVDEPGIYGHGGMMLYDNGVREGLVMSRYD</sequence>
<organism evidence="3 4">
    <name type="scientific">Alectoria fallacina</name>
    <dbReference type="NCBI Taxonomy" id="1903189"/>
    <lineage>
        <taxon>Eukaryota</taxon>
        <taxon>Fungi</taxon>
        <taxon>Dikarya</taxon>
        <taxon>Ascomycota</taxon>
        <taxon>Pezizomycotina</taxon>
        <taxon>Lecanoromycetes</taxon>
        <taxon>OSLEUM clade</taxon>
        <taxon>Lecanoromycetidae</taxon>
        <taxon>Lecanorales</taxon>
        <taxon>Lecanorineae</taxon>
        <taxon>Parmeliaceae</taxon>
        <taxon>Alectoria</taxon>
    </lineage>
</organism>
<gene>
    <name evidence="3" type="ORF">ALECFALPRED_003562</name>
</gene>
<feature type="transmembrane region" description="Helical" evidence="2">
    <location>
        <begin position="24"/>
        <end position="43"/>
    </location>
</feature>
<dbReference type="InterPro" id="IPR036259">
    <property type="entry name" value="MFS_trans_sf"/>
</dbReference>
<accession>A0A8H3IBQ2</accession>
<protein>
    <submittedName>
        <fullName evidence="3">Uncharacterized protein</fullName>
    </submittedName>
</protein>
<feature type="transmembrane region" description="Helical" evidence="2">
    <location>
        <begin position="108"/>
        <end position="134"/>
    </location>
</feature>
<feature type="compositionally biased region" description="Basic and acidic residues" evidence="1">
    <location>
        <begin position="185"/>
        <end position="199"/>
    </location>
</feature>
<dbReference type="Proteomes" id="UP000664203">
    <property type="component" value="Unassembled WGS sequence"/>
</dbReference>
<evidence type="ECO:0000313" key="4">
    <source>
        <dbReference type="Proteomes" id="UP000664203"/>
    </source>
</evidence>
<feature type="transmembrane region" description="Helical" evidence="2">
    <location>
        <begin position="63"/>
        <end position="88"/>
    </location>
</feature>
<dbReference type="SUPFAM" id="SSF103473">
    <property type="entry name" value="MFS general substrate transporter"/>
    <property type="match status" value="1"/>
</dbReference>
<evidence type="ECO:0000256" key="2">
    <source>
        <dbReference type="SAM" id="Phobius"/>
    </source>
</evidence>
<keyword evidence="2" id="KW-0472">Membrane</keyword>
<dbReference type="AlphaFoldDB" id="A0A8H3IBQ2"/>
<feature type="transmembrane region" description="Helical" evidence="2">
    <location>
        <begin position="140"/>
        <end position="162"/>
    </location>
</feature>
<evidence type="ECO:0000313" key="3">
    <source>
        <dbReference type="EMBL" id="CAF9907644.1"/>
    </source>
</evidence>
<reference evidence="3" key="1">
    <citation type="submission" date="2021-03" db="EMBL/GenBank/DDBJ databases">
        <authorList>
            <person name="Tagirdzhanova G."/>
        </authorList>
    </citation>
    <scope>NUCLEOTIDE SEQUENCE</scope>
</reference>
<feature type="compositionally biased region" description="Basic and acidic residues" evidence="1">
    <location>
        <begin position="216"/>
        <end position="227"/>
    </location>
</feature>
<feature type="compositionally biased region" description="Basic and acidic residues" evidence="1">
    <location>
        <begin position="243"/>
        <end position="252"/>
    </location>
</feature>
<evidence type="ECO:0000256" key="1">
    <source>
        <dbReference type="SAM" id="MobiDB-lite"/>
    </source>
</evidence>
<keyword evidence="2" id="KW-0812">Transmembrane</keyword>
<feature type="region of interest" description="Disordered" evidence="1">
    <location>
        <begin position="185"/>
        <end position="262"/>
    </location>
</feature>
<name>A0A8H3IBQ2_9LECA</name>
<dbReference type="OrthoDB" id="3599804at2759"/>
<keyword evidence="4" id="KW-1185">Reference proteome</keyword>
<keyword evidence="2" id="KW-1133">Transmembrane helix</keyword>
<dbReference type="EMBL" id="CAJPDR010000022">
    <property type="protein sequence ID" value="CAF9907644.1"/>
    <property type="molecule type" value="Genomic_DNA"/>
</dbReference>
<comment type="caution">
    <text evidence="3">The sequence shown here is derived from an EMBL/GenBank/DDBJ whole genome shotgun (WGS) entry which is preliminary data.</text>
</comment>